<dbReference type="RefSeq" id="WP_268043193.1">
    <property type="nucleotide sequence ID" value="NZ_CP104064.1"/>
</dbReference>
<evidence type="ECO:0008006" key="4">
    <source>
        <dbReference type="Google" id="ProtNLM"/>
    </source>
</evidence>
<keyword evidence="3" id="KW-1185">Reference proteome</keyword>
<feature type="transmembrane region" description="Helical" evidence="1">
    <location>
        <begin position="139"/>
        <end position="156"/>
    </location>
</feature>
<keyword evidence="1" id="KW-1133">Transmembrane helix</keyword>
<keyword evidence="1" id="KW-0472">Membrane</keyword>
<organism evidence="2 3">
    <name type="scientific">Alicyclobacillus dauci</name>
    <dbReference type="NCBI Taxonomy" id="1475485"/>
    <lineage>
        <taxon>Bacteria</taxon>
        <taxon>Bacillati</taxon>
        <taxon>Bacillota</taxon>
        <taxon>Bacilli</taxon>
        <taxon>Bacillales</taxon>
        <taxon>Alicyclobacillaceae</taxon>
        <taxon>Alicyclobacillus</taxon>
    </lineage>
</organism>
<protein>
    <recommendedName>
        <fullName evidence="4">TM2 domain-containing protein</fullName>
    </recommendedName>
</protein>
<evidence type="ECO:0000256" key="1">
    <source>
        <dbReference type="SAM" id="Phobius"/>
    </source>
</evidence>
<name>A0ABY6YZ37_9BACL</name>
<accession>A0ABY6YZ37</accession>
<feature type="transmembrane region" description="Helical" evidence="1">
    <location>
        <begin position="34"/>
        <end position="65"/>
    </location>
</feature>
<evidence type="ECO:0000313" key="2">
    <source>
        <dbReference type="EMBL" id="WAH35903.1"/>
    </source>
</evidence>
<dbReference type="Proteomes" id="UP001164803">
    <property type="component" value="Chromosome"/>
</dbReference>
<reference evidence="2" key="1">
    <citation type="submission" date="2022-08" db="EMBL/GenBank/DDBJ databases">
        <title>Alicyclobacillus dauci DSM2870, complete genome.</title>
        <authorList>
            <person name="Wang Q."/>
            <person name="Cai R."/>
            <person name="Wang Z."/>
        </authorList>
    </citation>
    <scope>NUCLEOTIDE SEQUENCE</scope>
    <source>
        <strain evidence="2">DSM 28700</strain>
    </source>
</reference>
<feature type="transmembrane region" description="Helical" evidence="1">
    <location>
        <begin position="108"/>
        <end position="127"/>
    </location>
</feature>
<dbReference type="EMBL" id="CP104064">
    <property type="protein sequence ID" value="WAH35903.1"/>
    <property type="molecule type" value="Genomic_DNA"/>
</dbReference>
<keyword evidence="1" id="KW-0812">Transmembrane</keyword>
<proteinExistence type="predicted"/>
<gene>
    <name evidence="2" type="ORF">NZD86_16755</name>
</gene>
<evidence type="ECO:0000313" key="3">
    <source>
        <dbReference type="Proteomes" id="UP001164803"/>
    </source>
</evidence>
<sequence length="163" mass="18532">MYKSKAVSFFLSFVPGVGHLYLGLQQRGLALMGSAFLCIVLMPMFPLIFPFVLAMIWFFGLFDALQQTTAMNRRFNHARGDSTDDEEMIVDDLLLSPRTASRPSIPSLWTGIIFIAVGIVLLFHILFPHLWSWLSSRHIGAVILALVIIGFGVYYLRRHWRGE</sequence>